<sequence>MSQPPLTARTQAKAERRGVLLQSAATLFAQRGFNGVSIEDLGAAAGVSGPAVYRHFNGKQALLGALLVEVSEDLLAGGRAVLTATLENGPSLRALIAFHVDFALCKPDVIRVQDRDFDSLPDAERGAVRSLQRAYVELWVEVLGRLFPDRPIAVRRVQAHAVFGLINSTPHSVQLHGHPEATARSVLENMAWAALTGV</sequence>
<comment type="caution">
    <text evidence="2">The sequence shown here is derived from an EMBL/GenBank/DDBJ whole genome shotgun (WGS) entry which is preliminary data.</text>
</comment>
<dbReference type="Gene3D" id="1.10.10.60">
    <property type="entry name" value="Homeodomain-like"/>
    <property type="match status" value="1"/>
</dbReference>
<dbReference type="PRINTS" id="PR00455">
    <property type="entry name" value="HTHTETR"/>
</dbReference>
<evidence type="ECO:0000313" key="2">
    <source>
        <dbReference type="EMBL" id="PXA69114.1"/>
    </source>
</evidence>
<dbReference type="GO" id="GO:0003700">
    <property type="term" value="F:DNA-binding transcription factor activity"/>
    <property type="evidence" value="ECO:0007669"/>
    <property type="project" value="TreeGrafter"/>
</dbReference>
<accession>A0A2V3E1K6</accession>
<dbReference type="PANTHER" id="PTHR30055:SF237">
    <property type="entry name" value="TRANSCRIPTIONAL REPRESSOR MCE3R"/>
    <property type="match status" value="1"/>
</dbReference>
<dbReference type="Pfam" id="PF00440">
    <property type="entry name" value="TetR_N"/>
    <property type="match status" value="1"/>
</dbReference>
<name>A0A2V3E1K6_9MICC</name>
<dbReference type="InterPro" id="IPR001647">
    <property type="entry name" value="HTH_TetR"/>
</dbReference>
<evidence type="ECO:0000256" key="1">
    <source>
        <dbReference type="ARBA" id="ARBA00023125"/>
    </source>
</evidence>
<gene>
    <name evidence="2" type="ORF">CVS29_00580</name>
</gene>
<dbReference type="OrthoDB" id="9179041at2"/>
<protein>
    <submittedName>
        <fullName evidence="2">TetR family transcriptional regulator</fullName>
    </submittedName>
</protein>
<keyword evidence="3" id="KW-1185">Reference proteome</keyword>
<proteinExistence type="predicted"/>
<dbReference type="Gene3D" id="1.10.357.10">
    <property type="entry name" value="Tetracycline Repressor, domain 2"/>
    <property type="match status" value="1"/>
</dbReference>
<dbReference type="PROSITE" id="PS50977">
    <property type="entry name" value="HTH_TETR_2"/>
    <property type="match status" value="1"/>
</dbReference>
<dbReference type="Pfam" id="PF17932">
    <property type="entry name" value="TetR_C_24"/>
    <property type="match status" value="1"/>
</dbReference>
<dbReference type="AlphaFoldDB" id="A0A2V3E1K6"/>
<dbReference type="PROSITE" id="PS01081">
    <property type="entry name" value="HTH_TETR_1"/>
    <property type="match status" value="1"/>
</dbReference>
<dbReference type="Proteomes" id="UP000246303">
    <property type="component" value="Unassembled WGS sequence"/>
</dbReference>
<dbReference type="GO" id="GO:0000976">
    <property type="term" value="F:transcription cis-regulatory region binding"/>
    <property type="evidence" value="ECO:0007669"/>
    <property type="project" value="TreeGrafter"/>
</dbReference>
<dbReference type="InterPro" id="IPR050109">
    <property type="entry name" value="HTH-type_TetR-like_transc_reg"/>
</dbReference>
<keyword evidence="1" id="KW-0238">DNA-binding</keyword>
<dbReference type="SUPFAM" id="SSF46689">
    <property type="entry name" value="Homeodomain-like"/>
    <property type="match status" value="1"/>
</dbReference>
<dbReference type="RefSeq" id="WP_110104402.1">
    <property type="nucleotide sequence ID" value="NZ_JACBZZ010000001.1"/>
</dbReference>
<reference evidence="2 3" key="1">
    <citation type="submission" date="2018-05" db="EMBL/GenBank/DDBJ databases">
        <title>Genetic diversity of glacier-inhabiting Cryobacterium bacteria in China and description of Cryobacterium mengkeensis sp. nov. and Arthrobacter glacialis sp. nov.</title>
        <authorList>
            <person name="Liu Q."/>
            <person name="Xin Y.-H."/>
        </authorList>
    </citation>
    <scope>NUCLEOTIDE SEQUENCE [LARGE SCALE GENOMIC DNA]</scope>
    <source>
        <strain evidence="2 3">GP3</strain>
    </source>
</reference>
<dbReference type="InterPro" id="IPR023772">
    <property type="entry name" value="DNA-bd_HTH_TetR-type_CS"/>
</dbReference>
<dbReference type="EMBL" id="QHLZ01000001">
    <property type="protein sequence ID" value="PXA69114.1"/>
    <property type="molecule type" value="Genomic_DNA"/>
</dbReference>
<dbReference type="InterPro" id="IPR009057">
    <property type="entry name" value="Homeodomain-like_sf"/>
</dbReference>
<dbReference type="PANTHER" id="PTHR30055">
    <property type="entry name" value="HTH-TYPE TRANSCRIPTIONAL REGULATOR RUTR"/>
    <property type="match status" value="1"/>
</dbReference>
<dbReference type="InterPro" id="IPR041490">
    <property type="entry name" value="KstR2_TetR_C"/>
</dbReference>
<evidence type="ECO:0000313" key="3">
    <source>
        <dbReference type="Proteomes" id="UP000246303"/>
    </source>
</evidence>
<organism evidence="2 3">
    <name type="scientific">Arthrobacter psychrochitiniphilus</name>
    <dbReference type="NCBI Taxonomy" id="291045"/>
    <lineage>
        <taxon>Bacteria</taxon>
        <taxon>Bacillati</taxon>
        <taxon>Actinomycetota</taxon>
        <taxon>Actinomycetes</taxon>
        <taxon>Micrococcales</taxon>
        <taxon>Micrococcaceae</taxon>
        <taxon>Arthrobacter</taxon>
    </lineage>
</organism>